<name>A0ACC1PNV1_9PEZI</name>
<proteinExistence type="predicted"/>
<accession>A0ACC1PNV1</accession>
<evidence type="ECO:0000313" key="2">
    <source>
        <dbReference type="Proteomes" id="UP001143856"/>
    </source>
</evidence>
<comment type="caution">
    <text evidence="1">The sequence shown here is derived from an EMBL/GenBank/DDBJ whole genome shotgun (WGS) entry which is preliminary data.</text>
</comment>
<reference evidence="1" key="1">
    <citation type="submission" date="2022-10" db="EMBL/GenBank/DDBJ databases">
        <title>Genome Sequence of Xylaria curta.</title>
        <authorList>
            <person name="Buettner E."/>
        </authorList>
    </citation>
    <scope>NUCLEOTIDE SEQUENCE</scope>
    <source>
        <strain evidence="1">Babe10</strain>
    </source>
</reference>
<dbReference type="EMBL" id="JAPDGR010000088">
    <property type="protein sequence ID" value="KAJ2996647.1"/>
    <property type="molecule type" value="Genomic_DNA"/>
</dbReference>
<dbReference type="Proteomes" id="UP001143856">
    <property type="component" value="Unassembled WGS sequence"/>
</dbReference>
<protein>
    <submittedName>
        <fullName evidence="1">Uncharacterized protein</fullName>
    </submittedName>
</protein>
<keyword evidence="2" id="KW-1185">Reference proteome</keyword>
<organism evidence="1 2">
    <name type="scientific">Xylaria curta</name>
    <dbReference type="NCBI Taxonomy" id="42375"/>
    <lineage>
        <taxon>Eukaryota</taxon>
        <taxon>Fungi</taxon>
        <taxon>Dikarya</taxon>
        <taxon>Ascomycota</taxon>
        <taxon>Pezizomycotina</taxon>
        <taxon>Sordariomycetes</taxon>
        <taxon>Xylariomycetidae</taxon>
        <taxon>Xylariales</taxon>
        <taxon>Xylariaceae</taxon>
        <taxon>Xylaria</taxon>
    </lineage>
</organism>
<gene>
    <name evidence="1" type="ORF">NUW58_g906</name>
</gene>
<evidence type="ECO:0000313" key="1">
    <source>
        <dbReference type="EMBL" id="KAJ2996647.1"/>
    </source>
</evidence>
<sequence length="377" mass="40996">MPDTNTAGLAGLDLNKILTNVGPSRWRVSNKRYSAIIPISIWAPSYFLFAISISICIYFLGTKDVSPTDGDFFASSDNSFVQGRYTLLTGILIANSPQLLLSASYMAYNNLFTRLQMAQEWAMYGTGYSPLRVTVPQGMQKSTYRLQLPYKYRIPLIALSAFLHFLVSNTIYVVVSFGGYESHGNQHYGAGPGLPEDAAVLVGYSPKSLVAVPIVAAIVITIPILLSLKKFPPNVVIVGSNSLAIAAACHASSISQATGILDTQTQSEHSDGGKISRVVDDDRSTEMQQSQSNEYTDIEPASMLCDHDPKSIIAGDAGAANNADVLGRIARSEIRWGVVKMPPEWYRTFTQDDEVGHLSFGVEQDEVLPPEPGKLYA</sequence>